<proteinExistence type="predicted"/>
<comment type="caution">
    <text evidence="1">The sequence shown here is derived from an EMBL/GenBank/DDBJ whole genome shotgun (WGS) entry which is preliminary data.</text>
</comment>
<evidence type="ECO:0000313" key="2">
    <source>
        <dbReference type="Proteomes" id="UP001054252"/>
    </source>
</evidence>
<gene>
    <name evidence="1" type="ORF">SLEP1_g56185</name>
</gene>
<dbReference type="EMBL" id="BPVZ01000299">
    <property type="protein sequence ID" value="GKV49435.1"/>
    <property type="molecule type" value="Genomic_DNA"/>
</dbReference>
<name>A0AAV5MHT5_9ROSI</name>
<dbReference type="Proteomes" id="UP001054252">
    <property type="component" value="Unassembled WGS sequence"/>
</dbReference>
<dbReference type="AlphaFoldDB" id="A0AAV5MHT5"/>
<keyword evidence="2" id="KW-1185">Reference proteome</keyword>
<organism evidence="1 2">
    <name type="scientific">Rubroshorea leprosula</name>
    <dbReference type="NCBI Taxonomy" id="152421"/>
    <lineage>
        <taxon>Eukaryota</taxon>
        <taxon>Viridiplantae</taxon>
        <taxon>Streptophyta</taxon>
        <taxon>Embryophyta</taxon>
        <taxon>Tracheophyta</taxon>
        <taxon>Spermatophyta</taxon>
        <taxon>Magnoliopsida</taxon>
        <taxon>eudicotyledons</taxon>
        <taxon>Gunneridae</taxon>
        <taxon>Pentapetalae</taxon>
        <taxon>rosids</taxon>
        <taxon>malvids</taxon>
        <taxon>Malvales</taxon>
        <taxon>Dipterocarpaceae</taxon>
        <taxon>Rubroshorea</taxon>
    </lineage>
</organism>
<reference evidence="1 2" key="1">
    <citation type="journal article" date="2021" name="Commun. Biol.">
        <title>The genome of Shorea leprosula (Dipterocarpaceae) highlights the ecological relevance of drought in aseasonal tropical rainforests.</title>
        <authorList>
            <person name="Ng K.K.S."/>
            <person name="Kobayashi M.J."/>
            <person name="Fawcett J.A."/>
            <person name="Hatakeyama M."/>
            <person name="Paape T."/>
            <person name="Ng C.H."/>
            <person name="Ang C.C."/>
            <person name="Tnah L.H."/>
            <person name="Lee C.T."/>
            <person name="Nishiyama T."/>
            <person name="Sese J."/>
            <person name="O'Brien M.J."/>
            <person name="Copetti D."/>
            <person name="Mohd Noor M.I."/>
            <person name="Ong R.C."/>
            <person name="Putra M."/>
            <person name="Sireger I.Z."/>
            <person name="Indrioko S."/>
            <person name="Kosugi Y."/>
            <person name="Izuno A."/>
            <person name="Isagi Y."/>
            <person name="Lee S.L."/>
            <person name="Shimizu K.K."/>
        </authorList>
    </citation>
    <scope>NUCLEOTIDE SEQUENCE [LARGE SCALE GENOMIC DNA]</scope>
    <source>
        <strain evidence="1">214</strain>
    </source>
</reference>
<evidence type="ECO:0000313" key="1">
    <source>
        <dbReference type="EMBL" id="GKV49435.1"/>
    </source>
</evidence>
<protein>
    <submittedName>
        <fullName evidence="1">Uncharacterized protein</fullName>
    </submittedName>
</protein>
<accession>A0AAV5MHT5</accession>
<sequence length="48" mass="5424">MAEFLGSRSESDLKDLIHGIRPGSFPHCCPKNSSISDLYQQEMVQQSR</sequence>